<name>A0ABT3A4D5_9ALTE</name>
<keyword evidence="3" id="KW-1185">Reference proteome</keyword>
<feature type="domain" description="Heme NO-binding" evidence="1">
    <location>
        <begin position="2"/>
        <end position="161"/>
    </location>
</feature>
<evidence type="ECO:0000313" key="2">
    <source>
        <dbReference type="EMBL" id="MCV2883102.1"/>
    </source>
</evidence>
<proteinExistence type="predicted"/>
<reference evidence="2 3" key="1">
    <citation type="submission" date="2022-10" db="EMBL/GenBank/DDBJ databases">
        <title>Aestuariibacter sp. AA17 isolated from Montipora capitata coral fragment.</title>
        <authorList>
            <person name="Emsley S.A."/>
            <person name="Pfannmuller K.M."/>
            <person name="Loughran R.M."/>
            <person name="Shlafstein M."/>
            <person name="Papke E."/>
            <person name="Saw J.H."/>
            <person name="Ushijima B."/>
            <person name="Videau P."/>
        </authorList>
    </citation>
    <scope>NUCLEOTIDE SEQUENCE [LARGE SCALE GENOMIC DNA]</scope>
    <source>
        <strain evidence="2 3">AA17</strain>
    </source>
</reference>
<sequence length="180" mass="20451">MKGMILVELEKYIVSKWGRVVWQQSAEVANLPVTEDIHTGVIKDRVFYDIISSVVALRDDTPEDVLVGFGRKLFSTLHSLPASGNNSDTDLFSFILSVENTVYPNAQRIDSHLQLPHFVFLQQTSQKLVFRYTSPRHLCFLCEGILLGASDYFREAIEINHLQCVHEGDDDCQIEIVKLP</sequence>
<dbReference type="SUPFAM" id="SSF111126">
    <property type="entry name" value="Ligand-binding domain in the NO signalling and Golgi transport"/>
    <property type="match status" value="1"/>
</dbReference>
<dbReference type="RefSeq" id="WP_263710310.1">
    <property type="nucleotide sequence ID" value="NZ_JAOWKX010000001.1"/>
</dbReference>
<dbReference type="InterPro" id="IPR038158">
    <property type="entry name" value="H-NOX_domain_sf"/>
</dbReference>
<dbReference type="Pfam" id="PF07700">
    <property type="entry name" value="HNOB"/>
    <property type="match status" value="1"/>
</dbReference>
<protein>
    <submittedName>
        <fullName evidence="2">Heme NO-binding domain-containing protein</fullName>
    </submittedName>
</protein>
<evidence type="ECO:0000259" key="1">
    <source>
        <dbReference type="Pfam" id="PF07700"/>
    </source>
</evidence>
<organism evidence="2 3">
    <name type="scientific">Fluctibacter corallii</name>
    <dbReference type="NCBI Taxonomy" id="2984329"/>
    <lineage>
        <taxon>Bacteria</taxon>
        <taxon>Pseudomonadati</taxon>
        <taxon>Pseudomonadota</taxon>
        <taxon>Gammaproteobacteria</taxon>
        <taxon>Alteromonadales</taxon>
        <taxon>Alteromonadaceae</taxon>
        <taxon>Fluctibacter</taxon>
    </lineage>
</organism>
<comment type="caution">
    <text evidence="2">The sequence shown here is derived from an EMBL/GenBank/DDBJ whole genome shotgun (WGS) entry which is preliminary data.</text>
</comment>
<dbReference type="Proteomes" id="UP001652504">
    <property type="component" value="Unassembled WGS sequence"/>
</dbReference>
<dbReference type="EMBL" id="JAOWKX010000001">
    <property type="protein sequence ID" value="MCV2883102.1"/>
    <property type="molecule type" value="Genomic_DNA"/>
</dbReference>
<gene>
    <name evidence="2" type="ORF">OE749_00135</name>
</gene>
<evidence type="ECO:0000313" key="3">
    <source>
        <dbReference type="Proteomes" id="UP001652504"/>
    </source>
</evidence>
<dbReference type="Gene3D" id="3.90.1520.10">
    <property type="entry name" value="H-NOX domain"/>
    <property type="match status" value="1"/>
</dbReference>
<dbReference type="InterPro" id="IPR011644">
    <property type="entry name" value="Heme_NO-bd"/>
</dbReference>
<dbReference type="InterPro" id="IPR024096">
    <property type="entry name" value="NO_sig/Golgi_transp_ligand-bd"/>
</dbReference>
<accession>A0ABT3A4D5</accession>